<accession>A0A2T0PPV8</accession>
<dbReference type="InterPro" id="IPR041065">
    <property type="entry name" value="GNAT-like"/>
</dbReference>
<dbReference type="Pfam" id="PF18407">
    <property type="entry name" value="GNAT_like"/>
    <property type="match status" value="1"/>
</dbReference>
<gene>
    <name evidence="2" type="ORF">CLV72_11536</name>
</gene>
<dbReference type="AlphaFoldDB" id="A0A2T0PPV8"/>
<reference evidence="2 3" key="1">
    <citation type="submission" date="2018-03" db="EMBL/GenBank/DDBJ databases">
        <title>Genomic Encyclopedia of Archaeal and Bacterial Type Strains, Phase II (KMG-II): from individual species to whole genera.</title>
        <authorList>
            <person name="Goeker M."/>
        </authorList>
    </citation>
    <scope>NUCLEOTIDE SEQUENCE [LARGE SCALE GENOMIC DNA]</scope>
    <source>
        <strain evidence="2 3">DSM 45601</strain>
    </source>
</reference>
<dbReference type="Gene3D" id="3.40.50.1000">
    <property type="entry name" value="HAD superfamily/HAD-like"/>
    <property type="match status" value="2"/>
</dbReference>
<dbReference type="Pfam" id="PF13242">
    <property type="entry name" value="Hydrolase_like"/>
    <property type="match status" value="1"/>
</dbReference>
<dbReference type="NCBIfam" id="TIGR01460">
    <property type="entry name" value="HAD-SF-IIA"/>
    <property type="match status" value="1"/>
</dbReference>
<keyword evidence="3" id="KW-1185">Reference proteome</keyword>
<comment type="caution">
    <text evidence="2">The sequence shown here is derived from an EMBL/GenBank/DDBJ whole genome shotgun (WGS) entry which is preliminary data.</text>
</comment>
<sequence length="345" mass="35299">MTEHATATARPVPGGADQALTGRYDAALLDLDGVVYIGPHAVPAAPPAISRAREAGMRVAFVTNNASRPPATVAEHLTALGVPAQASDVVTSAQAAARLIAERFPPGSPVLVVGDMGLRLALRAHRLRPVTAAADRPVAVVQGYSPRTTYQVISEAVAAVHTGALFVATNTDLTAPSPRGLMPGNGALCRLITEATGRQPVVAGKPQRPLHREGMLRTRASRPLVVGDRLDTDIEGAHNGSADSLLVLSGVATPLQAVLAPPNRRPTYLGRDLGALNEPHPVPEPVAGGRVCGGWTATVDGAAPALRGAGDPLDGLRALCAAVWESGTEVDPTAAARVVGALALP</sequence>
<keyword evidence="2" id="KW-0378">Hydrolase</keyword>
<feature type="domain" description="GCN5-related N-acetyltransferase-like" evidence="1">
    <location>
        <begin position="292"/>
        <end position="336"/>
    </location>
</feature>
<protein>
    <submittedName>
        <fullName evidence="2">HAD superfamily hydrolase (TIGR01450 family)</fullName>
    </submittedName>
</protein>
<dbReference type="Pfam" id="PF13344">
    <property type="entry name" value="Hydrolase_6"/>
    <property type="match status" value="1"/>
</dbReference>
<dbReference type="RefSeq" id="WP_211303187.1">
    <property type="nucleotide sequence ID" value="NZ_PVZC01000015.1"/>
</dbReference>
<dbReference type="PANTHER" id="PTHR19288">
    <property type="entry name" value="4-NITROPHENYLPHOSPHATASE-RELATED"/>
    <property type="match status" value="1"/>
</dbReference>
<organism evidence="2 3">
    <name type="scientific">Allonocardiopsis opalescens</name>
    <dbReference type="NCBI Taxonomy" id="1144618"/>
    <lineage>
        <taxon>Bacteria</taxon>
        <taxon>Bacillati</taxon>
        <taxon>Actinomycetota</taxon>
        <taxon>Actinomycetes</taxon>
        <taxon>Streptosporangiales</taxon>
        <taxon>Allonocardiopsis</taxon>
    </lineage>
</organism>
<evidence type="ECO:0000313" key="3">
    <source>
        <dbReference type="Proteomes" id="UP000237846"/>
    </source>
</evidence>
<dbReference type="InterPro" id="IPR006357">
    <property type="entry name" value="HAD-SF_hydro_IIA"/>
</dbReference>
<dbReference type="SUPFAM" id="SSF56784">
    <property type="entry name" value="HAD-like"/>
    <property type="match status" value="1"/>
</dbReference>
<dbReference type="Proteomes" id="UP000237846">
    <property type="component" value="Unassembled WGS sequence"/>
</dbReference>
<evidence type="ECO:0000259" key="1">
    <source>
        <dbReference type="Pfam" id="PF18407"/>
    </source>
</evidence>
<dbReference type="InterPro" id="IPR036412">
    <property type="entry name" value="HAD-like_sf"/>
</dbReference>
<proteinExistence type="predicted"/>
<dbReference type="GO" id="GO:0016791">
    <property type="term" value="F:phosphatase activity"/>
    <property type="evidence" value="ECO:0007669"/>
    <property type="project" value="TreeGrafter"/>
</dbReference>
<name>A0A2T0PPV8_9ACTN</name>
<dbReference type="PANTHER" id="PTHR19288:SF95">
    <property type="entry name" value="D-GLYCEROL 3-PHOSPHATE PHOSPHATASE"/>
    <property type="match status" value="1"/>
</dbReference>
<dbReference type="GO" id="GO:0005737">
    <property type="term" value="C:cytoplasm"/>
    <property type="evidence" value="ECO:0007669"/>
    <property type="project" value="TreeGrafter"/>
</dbReference>
<dbReference type="EMBL" id="PVZC01000015">
    <property type="protein sequence ID" value="PRX90940.1"/>
    <property type="molecule type" value="Genomic_DNA"/>
</dbReference>
<dbReference type="InterPro" id="IPR023214">
    <property type="entry name" value="HAD_sf"/>
</dbReference>
<evidence type="ECO:0000313" key="2">
    <source>
        <dbReference type="EMBL" id="PRX90940.1"/>
    </source>
</evidence>